<dbReference type="SFLD" id="SFLDF00027">
    <property type="entry name" value="p-type_atpase"/>
    <property type="match status" value="1"/>
</dbReference>
<dbReference type="InterPro" id="IPR001757">
    <property type="entry name" value="P_typ_ATPase"/>
</dbReference>
<keyword evidence="9 18" id="KW-0067">ATP-binding</keyword>
<reference evidence="23 24" key="1">
    <citation type="submission" date="2019-07" db="EMBL/GenBank/DDBJ databases">
        <title>Venturia inaequalis Genome Resource.</title>
        <authorList>
            <person name="Lichtner F.J."/>
        </authorList>
    </citation>
    <scope>NUCLEOTIDE SEQUENCE [LARGE SCALE GENOMIC DNA]</scope>
    <source>
        <strain evidence="23 24">DMI_063113</strain>
    </source>
</reference>
<dbReference type="InterPro" id="IPR006068">
    <property type="entry name" value="ATPase_P-typ_cation-transptr_C"/>
</dbReference>
<evidence type="ECO:0000256" key="7">
    <source>
        <dbReference type="ARBA" id="ARBA00022741"/>
    </source>
</evidence>
<dbReference type="PRINTS" id="PR00119">
    <property type="entry name" value="CATATPASE"/>
</dbReference>
<keyword evidence="10" id="KW-0460">Magnesium</keyword>
<comment type="caution">
    <text evidence="23">The sequence shown here is derived from an EMBL/GenBank/DDBJ whole genome shotgun (WGS) entry which is preliminary data.</text>
</comment>
<dbReference type="GO" id="GO:0006874">
    <property type="term" value="P:intracellular calcium ion homeostasis"/>
    <property type="evidence" value="ECO:0007669"/>
    <property type="project" value="TreeGrafter"/>
</dbReference>
<feature type="region of interest" description="Disordered" evidence="19">
    <location>
        <begin position="168"/>
        <end position="201"/>
    </location>
</feature>
<feature type="region of interest" description="Disordered" evidence="19">
    <location>
        <begin position="1"/>
        <end position="99"/>
    </location>
</feature>
<evidence type="ECO:0000256" key="19">
    <source>
        <dbReference type="SAM" id="MobiDB-lite"/>
    </source>
</evidence>
<keyword evidence="3" id="KW-0926">Vacuole</keyword>
<evidence type="ECO:0000313" key="23">
    <source>
        <dbReference type="EMBL" id="KAE9987646.1"/>
    </source>
</evidence>
<evidence type="ECO:0000256" key="12">
    <source>
        <dbReference type="ARBA" id="ARBA00022989"/>
    </source>
</evidence>
<dbReference type="InterPro" id="IPR023298">
    <property type="entry name" value="ATPase_P-typ_TM_dom_sf"/>
</dbReference>
<dbReference type="GO" id="GO:0016887">
    <property type="term" value="F:ATP hydrolysis activity"/>
    <property type="evidence" value="ECO:0007669"/>
    <property type="project" value="InterPro"/>
</dbReference>
<keyword evidence="14 18" id="KW-0472">Membrane</keyword>
<feature type="transmembrane region" description="Helical" evidence="18">
    <location>
        <begin position="919"/>
        <end position="941"/>
    </location>
</feature>
<evidence type="ECO:0000313" key="24">
    <source>
        <dbReference type="Proteomes" id="UP000490939"/>
    </source>
</evidence>
<evidence type="ECO:0000256" key="9">
    <source>
        <dbReference type="ARBA" id="ARBA00022840"/>
    </source>
</evidence>
<dbReference type="InterPro" id="IPR023299">
    <property type="entry name" value="ATPase_P-typ_cyto_dom_N"/>
</dbReference>
<dbReference type="FunFam" id="3.40.50.1000:FF:000018">
    <property type="entry name" value="Calcium-transporting ATPase"/>
    <property type="match status" value="1"/>
</dbReference>
<dbReference type="Pfam" id="PF00689">
    <property type="entry name" value="Cation_ATPase_C"/>
    <property type="match status" value="1"/>
</dbReference>
<comment type="function">
    <text evidence="18">Catalyzes the hydrolysis of ATP coupled with the transport of calcium.</text>
</comment>
<evidence type="ECO:0000256" key="2">
    <source>
        <dbReference type="ARBA" id="ARBA00022448"/>
    </source>
</evidence>
<evidence type="ECO:0000256" key="5">
    <source>
        <dbReference type="ARBA" id="ARBA00022692"/>
    </source>
</evidence>
<evidence type="ECO:0000259" key="21">
    <source>
        <dbReference type="Pfam" id="PF00689"/>
    </source>
</evidence>
<feature type="transmembrane region" description="Helical" evidence="18">
    <location>
        <begin position="989"/>
        <end position="1014"/>
    </location>
</feature>
<feature type="domain" description="Cation-transporting P-type ATPase N-terminal" evidence="22">
    <location>
        <begin position="205"/>
        <end position="247"/>
    </location>
</feature>
<dbReference type="GO" id="GO:0005774">
    <property type="term" value="C:vacuolar membrane"/>
    <property type="evidence" value="ECO:0007669"/>
    <property type="project" value="UniProtKB-SubCell"/>
</dbReference>
<evidence type="ECO:0000256" key="4">
    <source>
        <dbReference type="ARBA" id="ARBA00022568"/>
    </source>
</evidence>
<keyword evidence="2 18" id="KW-0813">Transport</keyword>
<dbReference type="SUPFAM" id="SSF81660">
    <property type="entry name" value="Metal cation-transporting ATPase, ATP-binding domain N"/>
    <property type="match status" value="1"/>
</dbReference>
<dbReference type="SUPFAM" id="SSF81665">
    <property type="entry name" value="Calcium ATPase, transmembrane domain M"/>
    <property type="match status" value="1"/>
</dbReference>
<feature type="domain" description="P-type ATPase A" evidence="20">
    <location>
        <begin position="305"/>
        <end position="418"/>
    </location>
</feature>
<dbReference type="Proteomes" id="UP000490939">
    <property type="component" value="Unassembled WGS sequence"/>
</dbReference>
<dbReference type="SFLD" id="SFLDG00002">
    <property type="entry name" value="C1.7:_P-type_atpase_like"/>
    <property type="match status" value="1"/>
</dbReference>
<keyword evidence="8 18" id="KW-0106">Calcium</keyword>
<feature type="domain" description="Cation-transporting P-type ATPase C-terminal" evidence="21">
    <location>
        <begin position="946"/>
        <end position="1116"/>
    </location>
</feature>
<name>A0A8H3VFR0_VENIN</name>
<keyword evidence="24" id="KW-1185">Reference proteome</keyword>
<dbReference type="Gene3D" id="2.70.150.10">
    <property type="entry name" value="Calcium-transporting ATPase, cytoplasmic transduction domain A"/>
    <property type="match status" value="1"/>
</dbReference>
<comment type="caution">
    <text evidence="18">Lacks conserved residue(s) required for the propagation of feature annotation.</text>
</comment>
<keyword evidence="13 18" id="KW-0406">Ion transport</keyword>
<dbReference type="Pfam" id="PF00690">
    <property type="entry name" value="Cation_ATPase_N"/>
    <property type="match status" value="1"/>
</dbReference>
<keyword evidence="11" id="KW-1278">Translocase</keyword>
<dbReference type="InterPro" id="IPR018303">
    <property type="entry name" value="ATPase_P-typ_P_site"/>
</dbReference>
<dbReference type="NCBIfam" id="TIGR01494">
    <property type="entry name" value="ATPase_P-type"/>
    <property type="match status" value="2"/>
</dbReference>
<dbReference type="InterPro" id="IPR059000">
    <property type="entry name" value="ATPase_P-type_domA"/>
</dbReference>
<evidence type="ECO:0000256" key="10">
    <source>
        <dbReference type="ARBA" id="ARBA00022842"/>
    </source>
</evidence>
<dbReference type="FunFam" id="3.40.1110.10:FF:000031">
    <property type="entry name" value="Calcium-transporting ATPase"/>
    <property type="match status" value="1"/>
</dbReference>
<sequence length="1237" mass="134100">MVETETAAPGRRPRAPTITVDTSAVSDQNATELNSPTAFSGDPNSLTVPAARKRGDSVDSDGSTATATSTTYVEEHPSSRSSFTSSMDHNEDPLAPIPGQDAAWKVEGENPFAFSPGQLSRLMDPKNLHALSAVGGLKGLERGLRTSITSGLSVDEEKLPGRVTFEEAQAAGTESPGGTRKDISVPAPGDDEEAEHVSSSDKKYVDRQRVFADNRLPEKKAKTLLQLAWIAFQDKVLILLSIAAVISLALGLYQTFGTSHKDGGAKVEWVEGVAIMAAIFIVVAVGAVNDWQKERQFVKLNKKKEDRMVKVVRSGRTMKASIYDIFVGDVMVLEQGDVLAVDGVYIEGHNVTCDESSATGESDLMKKTPALDVMRAISEGKPTKKLDPFILSGAKVSEGFGTFLVTATGVNSSYGKTLMALREDNEITPLQYKLNVLAGYIAKLGSAAGALLFVVVFIEWCARLPNNDASAQTKAQQFLNILIQAITIIVVAVPEGLPLAVTLALAFATKRMTKDNNLVRHLQSCETMGNATVICSDKTGTLTQNVMTVVAGAFGPGAVRFGDKDNQTSGKLISSNDLAGSINADLRELLKQSIAINTTAYEGEENGKAAFIGSKTETALLEWAQKSLGLGALSVERANYPLQQLFPFDSSRKCMGAVIKLADGQYRMLVKGAPEIMLKQCSMILDDPVEKLSSIGLDEEHRDVLKSTISHYASLSLRTIALAYRDFESWPPARTASEDNPNDADFVKVNKEMVWMGVVGIQDPVRDGVPQAVKDCQRASVRVKMVTGDNVETARAIAKECGILTEGGLVMEGPDFRKLSQFEMEEKVMDLQVLARSSPEDKKILVKCLIRLDQVVAVTGDGTNDAPALKAANVGFSMGITGTEVAKEASDIILMDDNFSSIVKALGWGRTINDAVKKFLQFQITVNITAVVLTFVTAVAAPDGRSVLNAVQLLWVNLIMDTFAALALATDPPSGSLLDRKPEPKHHALITLTMWKMIISQSLIQLIVTFLLYFGGRGWLGYPEKQQSTLVFNVFVWMQIFNAINSRKIDNTKNIFEGFWRNYLFMGIMLIMIGGQTIIVFVGGAAFVVEPLNGVQWAISIGLGLLSLPVGFLTRMIPDSIILKIYEKVVPKALRERKPKIEEPDSEHGLGATLLDIRDDLKFLKTVRGGRVNTLKQTIKHPKIMIQRSRSNSRLSNSPMHSALAIPGLLASTIGGLPQDKGDKPHMTLSPADAERR</sequence>
<dbReference type="InterPro" id="IPR004014">
    <property type="entry name" value="ATPase_P-typ_cation-transptr_N"/>
</dbReference>
<evidence type="ECO:0000256" key="1">
    <source>
        <dbReference type="ARBA" id="ARBA00004128"/>
    </source>
</evidence>
<dbReference type="Pfam" id="PF13246">
    <property type="entry name" value="Cation_ATPase"/>
    <property type="match status" value="1"/>
</dbReference>
<dbReference type="Gene3D" id="3.40.50.1000">
    <property type="entry name" value="HAD superfamily/HAD-like"/>
    <property type="match status" value="1"/>
</dbReference>
<feature type="compositionally biased region" description="Polar residues" evidence="19">
    <location>
        <begin position="19"/>
        <end position="47"/>
    </location>
</feature>
<dbReference type="CDD" id="cd02081">
    <property type="entry name" value="P-type_ATPase_Ca_PMCA-like"/>
    <property type="match status" value="1"/>
</dbReference>
<keyword evidence="4 18" id="KW-0109">Calcium transport</keyword>
<evidence type="ECO:0000259" key="20">
    <source>
        <dbReference type="Pfam" id="PF00122"/>
    </source>
</evidence>
<dbReference type="FunFam" id="1.20.1110.10:FF:000039">
    <property type="entry name" value="Calcium-transporting ATPase"/>
    <property type="match status" value="1"/>
</dbReference>
<comment type="subcellular location">
    <subcellularLocation>
        <location evidence="18">Membrane</location>
        <topology evidence="18">Multi-pass membrane protein</topology>
    </subcellularLocation>
    <subcellularLocation>
        <location evidence="1">Vacuole membrane</location>
        <topology evidence="1">Multi-pass membrane protein</topology>
    </subcellularLocation>
</comment>
<dbReference type="PANTHER" id="PTHR24093:SF369">
    <property type="entry name" value="CALCIUM-TRANSPORTING ATPASE"/>
    <property type="match status" value="1"/>
</dbReference>
<feature type="transmembrane region" description="Helical" evidence="18">
    <location>
        <begin position="478"/>
        <end position="508"/>
    </location>
</feature>
<keyword evidence="7 18" id="KW-0547">Nucleotide-binding</keyword>
<evidence type="ECO:0000256" key="3">
    <source>
        <dbReference type="ARBA" id="ARBA00022554"/>
    </source>
</evidence>
<keyword evidence="6" id="KW-0479">Metal-binding</keyword>
<dbReference type="SFLD" id="SFLDS00003">
    <property type="entry name" value="Haloacid_Dehalogenase"/>
    <property type="match status" value="1"/>
</dbReference>
<accession>A0A8H3VFR0</accession>
<dbReference type="Gene3D" id="1.20.1110.10">
    <property type="entry name" value="Calcium-transporting ATPase, transmembrane domain"/>
    <property type="match status" value="1"/>
</dbReference>
<dbReference type="InterPro" id="IPR008250">
    <property type="entry name" value="ATPase_P-typ_transduc_dom_A_sf"/>
</dbReference>
<dbReference type="FunFam" id="3.40.50.1000:FF:000001">
    <property type="entry name" value="Phospholipid-transporting ATPase IC"/>
    <property type="match status" value="1"/>
</dbReference>
<dbReference type="SUPFAM" id="SSF56784">
    <property type="entry name" value="HAD-like"/>
    <property type="match status" value="1"/>
</dbReference>
<proteinExistence type="inferred from homology"/>
<comment type="catalytic activity">
    <reaction evidence="16 18">
        <text>Ca(2+)(in) + ATP + H2O = Ca(2+)(out) + ADP + phosphate + H(+)</text>
        <dbReference type="Rhea" id="RHEA:18105"/>
        <dbReference type="ChEBI" id="CHEBI:15377"/>
        <dbReference type="ChEBI" id="CHEBI:15378"/>
        <dbReference type="ChEBI" id="CHEBI:29108"/>
        <dbReference type="ChEBI" id="CHEBI:30616"/>
        <dbReference type="ChEBI" id="CHEBI:43474"/>
        <dbReference type="ChEBI" id="CHEBI:456216"/>
        <dbReference type="EC" id="7.2.2.10"/>
    </reaction>
</comment>
<feature type="transmembrane region" description="Helical" evidence="18">
    <location>
        <begin position="1095"/>
        <end position="1114"/>
    </location>
</feature>
<dbReference type="GO" id="GO:0046872">
    <property type="term" value="F:metal ion binding"/>
    <property type="evidence" value="ECO:0007669"/>
    <property type="project" value="UniProtKB-KW"/>
</dbReference>
<evidence type="ECO:0000256" key="13">
    <source>
        <dbReference type="ARBA" id="ARBA00023065"/>
    </source>
</evidence>
<dbReference type="EC" id="7.2.2.10" evidence="18"/>
<dbReference type="SUPFAM" id="SSF81653">
    <property type="entry name" value="Calcium ATPase, transduction domain A"/>
    <property type="match status" value="1"/>
</dbReference>
<dbReference type="Gene3D" id="3.40.1110.10">
    <property type="entry name" value="Calcium-transporting ATPase, cytoplasmic domain N"/>
    <property type="match status" value="1"/>
</dbReference>
<evidence type="ECO:0000256" key="8">
    <source>
        <dbReference type="ARBA" id="ARBA00022837"/>
    </source>
</evidence>
<evidence type="ECO:0000256" key="16">
    <source>
        <dbReference type="ARBA" id="ARBA00048694"/>
    </source>
</evidence>
<dbReference type="InterPro" id="IPR044492">
    <property type="entry name" value="P_typ_ATPase_HD_dom"/>
</dbReference>
<comment type="function">
    <text evidence="17">This magnesium-dependent enzyme catalyzes the hydrolysis of ATP coupled with the transport of calcium. Transports the calcium to the vacuole and participates in the control of the cytosolic free calcium.</text>
</comment>
<keyword evidence="5 18" id="KW-0812">Transmembrane</keyword>
<feature type="transmembrane region" description="Helical" evidence="18">
    <location>
        <begin position="1064"/>
        <end position="1089"/>
    </location>
</feature>
<dbReference type="GO" id="GO:0005886">
    <property type="term" value="C:plasma membrane"/>
    <property type="evidence" value="ECO:0007669"/>
    <property type="project" value="TreeGrafter"/>
</dbReference>
<dbReference type="InterPro" id="IPR023214">
    <property type="entry name" value="HAD_sf"/>
</dbReference>
<evidence type="ECO:0000256" key="14">
    <source>
        <dbReference type="ARBA" id="ARBA00023136"/>
    </source>
</evidence>
<protein>
    <recommendedName>
        <fullName evidence="18">Calcium-transporting ATPase</fullName>
        <ecNumber evidence="18">7.2.2.10</ecNumber>
    </recommendedName>
</protein>
<dbReference type="PRINTS" id="PR00120">
    <property type="entry name" value="HATPASE"/>
</dbReference>
<gene>
    <name evidence="23" type="ORF">EG327_003683</name>
</gene>
<feature type="transmembrane region" description="Helical" evidence="18">
    <location>
        <begin position="236"/>
        <end position="253"/>
    </location>
</feature>
<comment type="similarity">
    <text evidence="15 18">Belongs to the cation transport ATPase (P-type) (TC 3.A.3) family.</text>
</comment>
<dbReference type="PANTHER" id="PTHR24093">
    <property type="entry name" value="CATION TRANSPORTING ATPASE"/>
    <property type="match status" value="1"/>
</dbReference>
<evidence type="ECO:0000256" key="11">
    <source>
        <dbReference type="ARBA" id="ARBA00022967"/>
    </source>
</evidence>
<feature type="region of interest" description="Disordered" evidence="19">
    <location>
        <begin position="1215"/>
        <end position="1237"/>
    </location>
</feature>
<dbReference type="GO" id="GO:0005388">
    <property type="term" value="F:P-type calcium transporter activity"/>
    <property type="evidence" value="ECO:0007669"/>
    <property type="project" value="UniProtKB-EC"/>
</dbReference>
<organism evidence="23 24">
    <name type="scientific">Venturia inaequalis</name>
    <name type="common">Apple scab fungus</name>
    <dbReference type="NCBI Taxonomy" id="5025"/>
    <lineage>
        <taxon>Eukaryota</taxon>
        <taxon>Fungi</taxon>
        <taxon>Dikarya</taxon>
        <taxon>Ascomycota</taxon>
        <taxon>Pezizomycotina</taxon>
        <taxon>Dothideomycetes</taxon>
        <taxon>Pleosporomycetidae</taxon>
        <taxon>Venturiales</taxon>
        <taxon>Venturiaceae</taxon>
        <taxon>Venturia</taxon>
    </lineage>
</organism>
<dbReference type="PROSITE" id="PS00154">
    <property type="entry name" value="ATPASE_E1_E2"/>
    <property type="match status" value="1"/>
</dbReference>
<keyword evidence="12 18" id="KW-1133">Transmembrane helix</keyword>
<dbReference type="InterPro" id="IPR006408">
    <property type="entry name" value="P-type_ATPase_IIB"/>
</dbReference>
<dbReference type="AlphaFoldDB" id="A0A8H3VFR0"/>
<evidence type="ECO:0000259" key="22">
    <source>
        <dbReference type="Pfam" id="PF00690"/>
    </source>
</evidence>
<evidence type="ECO:0000256" key="18">
    <source>
        <dbReference type="RuleBase" id="RU361146"/>
    </source>
</evidence>
<evidence type="ECO:0000256" key="17">
    <source>
        <dbReference type="ARBA" id="ARBA00059328"/>
    </source>
</evidence>
<dbReference type="FunFam" id="2.70.150.10:FF:000028">
    <property type="entry name" value="Calcium-transporting ATPase"/>
    <property type="match status" value="1"/>
</dbReference>
<dbReference type="InterPro" id="IPR036412">
    <property type="entry name" value="HAD-like_sf"/>
</dbReference>
<dbReference type="EMBL" id="WNWR01000229">
    <property type="protein sequence ID" value="KAE9987646.1"/>
    <property type="molecule type" value="Genomic_DNA"/>
</dbReference>
<feature type="transmembrane region" description="Helical" evidence="18">
    <location>
        <begin position="273"/>
        <end position="291"/>
    </location>
</feature>
<evidence type="ECO:0000256" key="15">
    <source>
        <dbReference type="ARBA" id="ARBA00038148"/>
    </source>
</evidence>
<dbReference type="NCBIfam" id="TIGR01517">
    <property type="entry name" value="ATPase-IIB_Ca"/>
    <property type="match status" value="1"/>
</dbReference>
<evidence type="ECO:0000256" key="6">
    <source>
        <dbReference type="ARBA" id="ARBA00022723"/>
    </source>
</evidence>
<dbReference type="Pfam" id="PF00122">
    <property type="entry name" value="E1-E2_ATPase"/>
    <property type="match status" value="1"/>
</dbReference>
<feature type="transmembrane region" description="Helical" evidence="18">
    <location>
        <begin position="437"/>
        <end position="458"/>
    </location>
</feature>
<dbReference type="GO" id="GO:0005524">
    <property type="term" value="F:ATP binding"/>
    <property type="evidence" value="ECO:0007669"/>
    <property type="project" value="UniProtKB-KW"/>
</dbReference>